<proteinExistence type="predicted"/>
<feature type="non-terminal residue" evidence="1">
    <location>
        <position position="69"/>
    </location>
</feature>
<dbReference type="AlphaFoldDB" id="A0A0J8AXR1"/>
<evidence type="ECO:0000313" key="1">
    <source>
        <dbReference type="EMBL" id="KMS92377.1"/>
    </source>
</evidence>
<dbReference type="Proteomes" id="UP000035740">
    <property type="component" value="Unassembled WGS sequence"/>
</dbReference>
<name>A0A0J8AXR1_BETVV</name>
<organism evidence="1 2">
    <name type="scientific">Beta vulgaris subsp. vulgaris</name>
    <name type="common">Beet</name>
    <dbReference type="NCBI Taxonomy" id="3555"/>
    <lineage>
        <taxon>Eukaryota</taxon>
        <taxon>Viridiplantae</taxon>
        <taxon>Streptophyta</taxon>
        <taxon>Embryophyta</taxon>
        <taxon>Tracheophyta</taxon>
        <taxon>Spermatophyta</taxon>
        <taxon>Magnoliopsida</taxon>
        <taxon>eudicotyledons</taxon>
        <taxon>Gunneridae</taxon>
        <taxon>Pentapetalae</taxon>
        <taxon>Caryophyllales</taxon>
        <taxon>Chenopodiaceae</taxon>
        <taxon>Betoideae</taxon>
        <taxon>Beta</taxon>
    </lineage>
</organism>
<accession>A0A0J8AXR1</accession>
<gene>
    <name evidence="1" type="ORF">BVRB_033400</name>
</gene>
<protein>
    <submittedName>
        <fullName evidence="1">Uncharacterized protein</fullName>
    </submittedName>
</protein>
<reference evidence="1 2" key="1">
    <citation type="journal article" date="2014" name="Nature">
        <title>The genome of the recently domesticated crop plant sugar beet (Beta vulgaris).</title>
        <authorList>
            <person name="Dohm J.C."/>
            <person name="Minoche A.E."/>
            <person name="Holtgrawe D."/>
            <person name="Capella-Gutierrez S."/>
            <person name="Zakrzewski F."/>
            <person name="Tafer H."/>
            <person name="Rupp O."/>
            <person name="Sorensen T.R."/>
            <person name="Stracke R."/>
            <person name="Reinhardt R."/>
            <person name="Goesmann A."/>
            <person name="Kraft T."/>
            <person name="Schulz B."/>
            <person name="Stadler P.F."/>
            <person name="Schmidt T."/>
            <person name="Gabaldon T."/>
            <person name="Lehrach H."/>
            <person name="Weisshaar B."/>
            <person name="Himmelbauer H."/>
        </authorList>
    </citation>
    <scope>NUCLEOTIDE SEQUENCE [LARGE SCALE GENOMIC DNA]</scope>
    <source>
        <tissue evidence="1">Taproot</tissue>
    </source>
</reference>
<evidence type="ECO:0000313" key="2">
    <source>
        <dbReference type="Proteomes" id="UP000035740"/>
    </source>
</evidence>
<dbReference type="EMBL" id="KQ105207">
    <property type="protein sequence ID" value="KMS92377.1"/>
    <property type="molecule type" value="Genomic_DNA"/>
</dbReference>
<keyword evidence="2" id="KW-1185">Reference proteome</keyword>
<sequence>MQPSIPIRRVMPALDLGRYHLLTIRTGLMHAGVRVFERCVRPEGVPTEFRICWEAIGHILPHLSSDIVK</sequence>
<dbReference type="Gramene" id="KMS92377">
    <property type="protein sequence ID" value="KMS92377"/>
    <property type="gene ID" value="BVRB_033400"/>
</dbReference>